<evidence type="ECO:0000256" key="1">
    <source>
        <dbReference type="SAM" id="Phobius"/>
    </source>
</evidence>
<dbReference type="STRING" id="947013.SAMN04488109_6399"/>
<sequence length="85" mass="9946">MKGFFSFLVNCALLIFTLFVSVVIILYLSELFGKITEPPHKTLRYEEFAWLGLILIPFAFLGFLALRYFFRRLKKEIGSGPHGWR</sequence>
<gene>
    <name evidence="2" type="ORF">SAMN04488109_6399</name>
</gene>
<evidence type="ECO:0000313" key="3">
    <source>
        <dbReference type="Proteomes" id="UP000184212"/>
    </source>
</evidence>
<evidence type="ECO:0000313" key="2">
    <source>
        <dbReference type="EMBL" id="SHH97576.1"/>
    </source>
</evidence>
<accession>A0A1M5XCS6</accession>
<proteinExistence type="predicted"/>
<feature type="transmembrane region" description="Helical" evidence="1">
    <location>
        <begin position="7"/>
        <end position="28"/>
    </location>
</feature>
<dbReference type="AlphaFoldDB" id="A0A1M5XCS6"/>
<protein>
    <submittedName>
        <fullName evidence="2">Uncharacterized protein</fullName>
    </submittedName>
</protein>
<dbReference type="Proteomes" id="UP000184212">
    <property type="component" value="Unassembled WGS sequence"/>
</dbReference>
<dbReference type="EMBL" id="FQWQ01000006">
    <property type="protein sequence ID" value="SHH97576.1"/>
    <property type="molecule type" value="Genomic_DNA"/>
</dbReference>
<name>A0A1M5XCS6_9BACT</name>
<keyword evidence="1" id="KW-1133">Transmembrane helix</keyword>
<keyword evidence="1" id="KW-0812">Transmembrane</keyword>
<reference evidence="2 3" key="1">
    <citation type="submission" date="2016-11" db="EMBL/GenBank/DDBJ databases">
        <authorList>
            <person name="Jaros S."/>
            <person name="Januszkiewicz K."/>
            <person name="Wedrychowicz H."/>
        </authorList>
    </citation>
    <scope>NUCLEOTIDE SEQUENCE [LARGE SCALE GENOMIC DNA]</scope>
    <source>
        <strain evidence="2 3">DSM 24574</strain>
    </source>
</reference>
<keyword evidence="1" id="KW-0472">Membrane</keyword>
<keyword evidence="3" id="KW-1185">Reference proteome</keyword>
<organism evidence="2 3">
    <name type="scientific">Chryseolinea serpens</name>
    <dbReference type="NCBI Taxonomy" id="947013"/>
    <lineage>
        <taxon>Bacteria</taxon>
        <taxon>Pseudomonadati</taxon>
        <taxon>Bacteroidota</taxon>
        <taxon>Cytophagia</taxon>
        <taxon>Cytophagales</taxon>
        <taxon>Fulvivirgaceae</taxon>
        <taxon>Chryseolinea</taxon>
    </lineage>
</organism>
<feature type="transmembrane region" description="Helical" evidence="1">
    <location>
        <begin position="48"/>
        <end position="70"/>
    </location>
</feature>